<sequence length="181" mass="21013">MNRIIKSYPYNYGIKRNYMGMKVRINKIKLIILIIIFFTVSIGTAQIIYEDQLETVYLNHKGEEVVYTNNFSSFNDSLISADGINFRIEIRKAKENNSYLLFLSEISNLEVPKAGYLKTIRKGANRSTSVKAFENYLNEKLPELINQFRKDNNLEELYITSRKNTFNGKIDSLPSVLSIDF</sequence>
<evidence type="ECO:0000313" key="2">
    <source>
        <dbReference type="Proteomes" id="UP001597344"/>
    </source>
</evidence>
<accession>A0ABW5AWW7</accession>
<evidence type="ECO:0008006" key="3">
    <source>
        <dbReference type="Google" id="ProtNLM"/>
    </source>
</evidence>
<name>A0ABW5AWW7_9FLAO</name>
<protein>
    <recommendedName>
        <fullName evidence="3">DUF4369 domain-containing protein</fullName>
    </recommendedName>
</protein>
<keyword evidence="2" id="KW-1185">Reference proteome</keyword>
<reference evidence="2" key="1">
    <citation type="journal article" date="2019" name="Int. J. Syst. Evol. Microbiol.">
        <title>The Global Catalogue of Microorganisms (GCM) 10K type strain sequencing project: providing services to taxonomists for standard genome sequencing and annotation.</title>
        <authorList>
            <consortium name="The Broad Institute Genomics Platform"/>
            <consortium name="The Broad Institute Genome Sequencing Center for Infectious Disease"/>
            <person name="Wu L."/>
            <person name="Ma J."/>
        </authorList>
    </citation>
    <scope>NUCLEOTIDE SEQUENCE [LARGE SCALE GENOMIC DNA]</scope>
    <source>
        <strain evidence="2">DT92</strain>
    </source>
</reference>
<dbReference type="RefSeq" id="WP_378319956.1">
    <property type="nucleotide sequence ID" value="NZ_JBHUHY010000007.1"/>
</dbReference>
<gene>
    <name evidence="1" type="ORF">ACFSJT_09150</name>
</gene>
<dbReference type="EMBL" id="JBHUHY010000007">
    <property type="protein sequence ID" value="MFD2186957.1"/>
    <property type="molecule type" value="Genomic_DNA"/>
</dbReference>
<comment type="caution">
    <text evidence="1">The sequence shown here is derived from an EMBL/GenBank/DDBJ whole genome shotgun (WGS) entry which is preliminary data.</text>
</comment>
<dbReference type="Proteomes" id="UP001597344">
    <property type="component" value="Unassembled WGS sequence"/>
</dbReference>
<proteinExistence type="predicted"/>
<evidence type="ECO:0000313" key="1">
    <source>
        <dbReference type="EMBL" id="MFD2186957.1"/>
    </source>
</evidence>
<organism evidence="1 2">
    <name type="scientific">Aquimarina celericrescens</name>
    <dbReference type="NCBI Taxonomy" id="1964542"/>
    <lineage>
        <taxon>Bacteria</taxon>
        <taxon>Pseudomonadati</taxon>
        <taxon>Bacteroidota</taxon>
        <taxon>Flavobacteriia</taxon>
        <taxon>Flavobacteriales</taxon>
        <taxon>Flavobacteriaceae</taxon>
        <taxon>Aquimarina</taxon>
    </lineage>
</organism>